<keyword evidence="3" id="KW-1185">Reference proteome</keyword>
<feature type="compositionally biased region" description="Low complexity" evidence="1">
    <location>
        <begin position="185"/>
        <end position="208"/>
    </location>
</feature>
<name>A0ABS4BJ08_9HYPH</name>
<gene>
    <name evidence="2" type="ORF">J6595_14195</name>
</gene>
<protein>
    <recommendedName>
        <fullName evidence="4">Serine/threonine protein kinase</fullName>
    </recommendedName>
</protein>
<feature type="region of interest" description="Disordered" evidence="1">
    <location>
        <begin position="344"/>
        <end position="380"/>
    </location>
</feature>
<proteinExistence type="predicted"/>
<feature type="region of interest" description="Disordered" evidence="1">
    <location>
        <begin position="242"/>
        <end position="325"/>
    </location>
</feature>
<accession>A0ABS4BJ08</accession>
<feature type="compositionally biased region" description="Low complexity" evidence="1">
    <location>
        <begin position="270"/>
        <end position="285"/>
    </location>
</feature>
<feature type="compositionally biased region" description="Low complexity" evidence="1">
    <location>
        <begin position="159"/>
        <end position="177"/>
    </location>
</feature>
<feature type="compositionally biased region" description="Low complexity" evidence="1">
    <location>
        <begin position="296"/>
        <end position="322"/>
    </location>
</feature>
<dbReference type="EMBL" id="JAGJCF010000010">
    <property type="protein sequence ID" value="MBP0616736.1"/>
    <property type="molecule type" value="Genomic_DNA"/>
</dbReference>
<evidence type="ECO:0000256" key="1">
    <source>
        <dbReference type="SAM" id="MobiDB-lite"/>
    </source>
</evidence>
<evidence type="ECO:0008006" key="4">
    <source>
        <dbReference type="Google" id="ProtNLM"/>
    </source>
</evidence>
<comment type="caution">
    <text evidence="2">The sequence shown here is derived from an EMBL/GenBank/DDBJ whole genome shotgun (WGS) entry which is preliminary data.</text>
</comment>
<feature type="compositionally biased region" description="Acidic residues" evidence="1">
    <location>
        <begin position="370"/>
        <end position="379"/>
    </location>
</feature>
<reference evidence="2 3" key="1">
    <citation type="submission" date="2021-04" db="EMBL/GenBank/DDBJ databases">
        <title>Whole genome sequence of Jiella sp. KSK16Y-1.</title>
        <authorList>
            <person name="Tuo L."/>
        </authorList>
    </citation>
    <scope>NUCLEOTIDE SEQUENCE [LARGE SCALE GENOMIC DNA]</scope>
    <source>
        <strain evidence="2 3">KSK16Y-1</strain>
    </source>
</reference>
<evidence type="ECO:0000313" key="3">
    <source>
        <dbReference type="Proteomes" id="UP000678276"/>
    </source>
</evidence>
<organism evidence="2 3">
    <name type="scientific">Jiella mangrovi</name>
    <dbReference type="NCBI Taxonomy" id="2821407"/>
    <lineage>
        <taxon>Bacteria</taxon>
        <taxon>Pseudomonadati</taxon>
        <taxon>Pseudomonadota</taxon>
        <taxon>Alphaproteobacteria</taxon>
        <taxon>Hyphomicrobiales</taxon>
        <taxon>Aurantimonadaceae</taxon>
        <taxon>Jiella</taxon>
    </lineage>
</organism>
<dbReference type="RefSeq" id="WP_209595228.1">
    <property type="nucleotide sequence ID" value="NZ_JAGJCF010000010.1"/>
</dbReference>
<evidence type="ECO:0000313" key="2">
    <source>
        <dbReference type="EMBL" id="MBP0616736.1"/>
    </source>
</evidence>
<feature type="compositionally biased region" description="Low complexity" evidence="1">
    <location>
        <begin position="121"/>
        <end position="139"/>
    </location>
</feature>
<feature type="region of interest" description="Disordered" evidence="1">
    <location>
        <begin position="63"/>
        <end position="227"/>
    </location>
</feature>
<dbReference type="Proteomes" id="UP000678276">
    <property type="component" value="Unassembled WGS sequence"/>
</dbReference>
<sequence length="594" mass="60545">MKQGTRLWILAGFASLFAHAGLGALLVVALPDRDSGKAQETAITVEMAQMDVAGVATPSPARPEAVAAVSARTAEPAPQRPTAPVFETPEPIAAGDARPQNPQPSARQPDPIEAPQTREPATALSARKAQAALAASPASRGQGPSEPQSVTPRPPTQTPTPATATTSVRPLPLAPSSDTPPRPTPARSSPGPAKMATAAPPVAPRAIEPAPPAKAERAPGIATPAAPERMVIAPPLQPDIAGATVSPKSTAPTAAKPWTITGRVGTNGTSSAPSRAAAKAVAPSPALRPASRDEAAPANTTPGTATAATTGAALSSSSAEPAAIPPAPISRVAPIEADPAADAAKSEIAALSPRRSETIAGMTPESLEIPGEDSFESQDDLPRQTVAELVASYDAGNCFAALTQPETALGEVRITALSDEPERLEGLAETLTGNARAADFETIAIDSGAVVEAQCHALQFLRGLSGYPAYRLKLTVDDRRVRNGGTLSGTIEGFSQSDELDLLLVDDEGLVQSLSNFLTRDGSAARFALAVNTAGDEVRSAQLLIALALPKALIHADGRGGEPAGPFFTALADALASQRIESQAAIAHFVDIAR</sequence>